<dbReference type="PANTHER" id="PTHR47022:SF1">
    <property type="entry name" value="BTB AND MATH DOMAIN-CONTAINING PROTEIN 36-RELATED"/>
    <property type="match status" value="1"/>
</dbReference>
<dbReference type="SUPFAM" id="SSF54695">
    <property type="entry name" value="POZ domain"/>
    <property type="match status" value="2"/>
</dbReference>
<evidence type="ECO:0000313" key="3">
    <source>
        <dbReference type="Proteomes" id="UP000005239"/>
    </source>
</evidence>
<feature type="region of interest" description="Disordered" evidence="1">
    <location>
        <begin position="900"/>
        <end position="930"/>
    </location>
</feature>
<sequence length="930" mass="105442">MAAAPPAKRQKENHAAPPPANDSVTKENAWFHPRTDDRASASINDLHGFDWRLESYLHYMDHKQYLAVKVTNLKNDESPLWHCQAEVNIRLVHNNHSRTIEKITFTRFSPSLPSYTTILGLKDDFWADEGFCWLQTNSIIVNVKINVKVLSAKGDSFFKNPHTNWAEEVTGSDMCLIVEGEPFFVGKYNLARHSHYFEVLFGRDYSENGKRQIELKEISKDEFRLFLDFIHNMGVEVDIGTVWSLLEMGRYFNAPTVMSAAEEYLTSTDNELALAESFVLADQFHLTAVMDWCMQKLTTVSQCNQVRGSERWDVLSKETKRSIDEVYSRLAPPTQTVHNYPSPFQYLQQQYIPPSFAQQWAAPNHNYTGGSGNASSLSGMMWSQMYMNHYRTPVPQLAPPPVPAPVPVAQVAQLAVPSQLVTAPGALQPQVAVPRPVKRSRKQKDTAARIMTVPTLNTTSLLYPRSKDSINVRAHLLDVNGFDWSVETIDTFVTLEDELNHCVGIKFTNMMNDKTTIWYSEATLSYKIHRSKGRSPVTWSHRCRFTPQKNTFTWNIDIREDMMDDNTYWSGDVCEIIINIEPHGEKGHKFYKRTVVDWNQNIEGADCCVEVEGEKFFVGKATLVRHSKYFDSIFFGSDEVDMTPCVLTDTSKEAFRLFLNYIHRFNDAKIDMSTVMLFIKIAKRLQSEGIMAKAEHYVVKSDQVRLPLKIDLSEMYEMPGLKDHCETLISTCSLYDINDIMAAANYSTWSSSITNLVVKRLLEIANEQKQQLDNVPSPNNNPFQFPSFPPFPNPFFAPNTNRYPVNPPVMNNSPQLPLPVQRRRVPGVVQPQPAPPHPNPPTQRVGVPPRLRIPAPPQPNAPIQNVFFPRFVTNPVPHAHQLNPLAHQPQIALNPAAVPAPVIAPPPVAPQPPAPVPRAKRRRANGPTQP</sequence>
<feature type="region of interest" description="Disordered" evidence="1">
    <location>
        <begin position="827"/>
        <end position="847"/>
    </location>
</feature>
<dbReference type="PROSITE" id="PS50097">
    <property type="entry name" value="BTB"/>
    <property type="match status" value="2"/>
</dbReference>
<dbReference type="CDD" id="cd01165">
    <property type="entry name" value="BTB_POZ"/>
    <property type="match status" value="1"/>
</dbReference>
<keyword evidence="3" id="KW-1185">Reference proteome</keyword>
<dbReference type="AlphaFoldDB" id="A0A2A6D197"/>
<feature type="region of interest" description="Disordered" evidence="1">
    <location>
        <begin position="1"/>
        <end position="26"/>
    </location>
</feature>
<dbReference type="InterPro" id="IPR008974">
    <property type="entry name" value="TRAF-like"/>
</dbReference>
<dbReference type="Gene3D" id="2.60.210.10">
    <property type="entry name" value="Apoptosis, Tumor Necrosis Factor Receptor Associated Protein 2, Chain A"/>
    <property type="match status" value="1"/>
</dbReference>
<accession>A0A8R1USD0</accession>
<dbReference type="InterPro" id="IPR000210">
    <property type="entry name" value="BTB/POZ_dom"/>
</dbReference>
<reference evidence="2" key="2">
    <citation type="submission" date="2022-06" db="UniProtKB">
        <authorList>
            <consortium name="EnsemblMetazoa"/>
        </authorList>
    </citation>
    <scope>IDENTIFICATION</scope>
    <source>
        <strain evidence="2">PS312</strain>
    </source>
</reference>
<dbReference type="OrthoDB" id="10027872at2759"/>
<dbReference type="Gene3D" id="3.30.710.10">
    <property type="entry name" value="Potassium Channel Kv1.1, Chain A"/>
    <property type="match status" value="2"/>
</dbReference>
<protein>
    <submittedName>
        <fullName evidence="2">BTB domain-containing protein</fullName>
    </submittedName>
</protein>
<feature type="compositionally biased region" description="Pro residues" evidence="1">
    <location>
        <begin position="832"/>
        <end position="841"/>
    </location>
</feature>
<gene>
    <name evidence="2" type="primary">WBGene00277825</name>
</gene>
<dbReference type="PANTHER" id="PTHR47022">
    <property type="entry name" value="BTB AND MATH DOMAIN-CONTAINING PROTEIN 36-RELATED"/>
    <property type="match status" value="1"/>
</dbReference>
<name>A0A2A6D197_PRIPA</name>
<reference evidence="3" key="1">
    <citation type="journal article" date="2008" name="Nat. Genet.">
        <title>The Pristionchus pacificus genome provides a unique perspective on nematode lifestyle and parasitism.</title>
        <authorList>
            <person name="Dieterich C."/>
            <person name="Clifton S.W."/>
            <person name="Schuster L.N."/>
            <person name="Chinwalla A."/>
            <person name="Delehaunty K."/>
            <person name="Dinkelacker I."/>
            <person name="Fulton L."/>
            <person name="Fulton R."/>
            <person name="Godfrey J."/>
            <person name="Minx P."/>
            <person name="Mitreva M."/>
            <person name="Roeseler W."/>
            <person name="Tian H."/>
            <person name="Witte H."/>
            <person name="Yang S.P."/>
            <person name="Wilson R.K."/>
            <person name="Sommer R.J."/>
        </authorList>
    </citation>
    <scope>NUCLEOTIDE SEQUENCE [LARGE SCALE GENOMIC DNA]</scope>
    <source>
        <strain evidence="3">PS312</strain>
    </source>
</reference>
<dbReference type="SMART" id="SM00225">
    <property type="entry name" value="BTB"/>
    <property type="match status" value="2"/>
</dbReference>
<dbReference type="InterPro" id="IPR011333">
    <property type="entry name" value="SKP1/BTB/POZ_sf"/>
</dbReference>
<accession>A0A2A6D197</accession>
<proteinExistence type="predicted"/>
<feature type="compositionally biased region" description="Pro residues" evidence="1">
    <location>
        <begin position="902"/>
        <end position="916"/>
    </location>
</feature>
<evidence type="ECO:0000313" key="2">
    <source>
        <dbReference type="EnsemblMetazoa" id="PPA39456.1"/>
    </source>
</evidence>
<dbReference type="Pfam" id="PF00651">
    <property type="entry name" value="BTB"/>
    <property type="match status" value="2"/>
</dbReference>
<organism evidence="2 3">
    <name type="scientific">Pristionchus pacificus</name>
    <name type="common">Parasitic nematode worm</name>
    <dbReference type="NCBI Taxonomy" id="54126"/>
    <lineage>
        <taxon>Eukaryota</taxon>
        <taxon>Metazoa</taxon>
        <taxon>Ecdysozoa</taxon>
        <taxon>Nematoda</taxon>
        <taxon>Chromadorea</taxon>
        <taxon>Rhabditida</taxon>
        <taxon>Rhabditina</taxon>
        <taxon>Diplogasteromorpha</taxon>
        <taxon>Diplogasteroidea</taxon>
        <taxon>Neodiplogasteridae</taxon>
        <taxon>Pristionchus</taxon>
    </lineage>
</organism>
<dbReference type="EnsemblMetazoa" id="PPA39456.1">
    <property type="protein sequence ID" value="PPA39456.1"/>
    <property type="gene ID" value="WBGene00277825"/>
</dbReference>
<evidence type="ECO:0000256" key="1">
    <source>
        <dbReference type="SAM" id="MobiDB-lite"/>
    </source>
</evidence>
<dbReference type="CDD" id="cd18186">
    <property type="entry name" value="BTB_POZ_ZBTB_KLHL-like"/>
    <property type="match status" value="1"/>
</dbReference>
<dbReference type="Proteomes" id="UP000005239">
    <property type="component" value="Unassembled WGS sequence"/>
</dbReference>